<gene>
    <name evidence="1" type="ORF">SAMN05216197_1069</name>
</gene>
<sequence>MPNVLRICVVIALAMLQGCAVYRMLPTNWTRPEGRYWCNERYLDMVKEYQEPLAKSLVDRLQLAKAGYIYAVASALSLQGEEPKEVFDFDRPVELTQLGLERDLSSGFQAVTYLYTPKDPARAPEVVIAFRGSDQIRDYLLHNFWIWPIQLTDAIKYVKDTAADPRVKGKRIVVTGYSLGGGLAAYVTKDTQTSALISQAWAFNPSPRELEAGTDPRIYLVSTKYEVLNELDRSRIGALPEHTDMSFQLLKSSSIYSHYRWVLARQMLIYADFADYVASGRKYTTTEPLSILSSQSNEFCAPDTHAEIVSSRKRYEADRMLIKFEDNTTTDAALQN</sequence>
<dbReference type="PROSITE" id="PS51257">
    <property type="entry name" value="PROKAR_LIPOPROTEIN"/>
    <property type="match status" value="1"/>
</dbReference>
<dbReference type="Gene3D" id="3.40.50.1820">
    <property type="entry name" value="alpha/beta hydrolase"/>
    <property type="match status" value="1"/>
</dbReference>
<dbReference type="Pfam" id="PF26363">
    <property type="entry name" value="Phospholipase-like"/>
    <property type="match status" value="1"/>
</dbReference>
<dbReference type="AlphaFoldDB" id="A0A1I0BK84"/>
<dbReference type="EMBL" id="FOHW01000006">
    <property type="protein sequence ID" value="SET06679.1"/>
    <property type="molecule type" value="Genomic_DNA"/>
</dbReference>
<reference evidence="1 2" key="1">
    <citation type="submission" date="2016-10" db="EMBL/GenBank/DDBJ databases">
        <authorList>
            <person name="de Groot N.N."/>
        </authorList>
    </citation>
    <scope>NUCLEOTIDE SEQUENCE [LARGE SCALE GENOMIC DNA]</scope>
    <source>
        <strain evidence="1 2">DSM 11363</strain>
    </source>
</reference>
<evidence type="ECO:0008006" key="3">
    <source>
        <dbReference type="Google" id="ProtNLM"/>
    </source>
</evidence>
<dbReference type="SUPFAM" id="SSF53474">
    <property type="entry name" value="alpha/beta-Hydrolases"/>
    <property type="match status" value="1"/>
</dbReference>
<evidence type="ECO:0000313" key="2">
    <source>
        <dbReference type="Proteomes" id="UP000182332"/>
    </source>
</evidence>
<name>A0A1I0BK84_9PSED</name>
<dbReference type="OrthoDB" id="5562330at2"/>
<accession>A0A1I0BK84</accession>
<dbReference type="InterPro" id="IPR029058">
    <property type="entry name" value="AB_hydrolase_fold"/>
</dbReference>
<protein>
    <recommendedName>
        <fullName evidence="3">Fungal lipase-like domain-containing protein</fullName>
    </recommendedName>
</protein>
<dbReference type="Proteomes" id="UP000182332">
    <property type="component" value="Unassembled WGS sequence"/>
</dbReference>
<proteinExistence type="predicted"/>
<evidence type="ECO:0000313" key="1">
    <source>
        <dbReference type="EMBL" id="SET06679.1"/>
    </source>
</evidence>
<organism evidence="1 2">
    <name type="scientific">Pseudomonas graminis</name>
    <dbReference type="NCBI Taxonomy" id="158627"/>
    <lineage>
        <taxon>Bacteria</taxon>
        <taxon>Pseudomonadati</taxon>
        <taxon>Pseudomonadota</taxon>
        <taxon>Gammaproteobacteria</taxon>
        <taxon>Pseudomonadales</taxon>
        <taxon>Pseudomonadaceae</taxon>
        <taxon>Pseudomonas</taxon>
    </lineage>
</organism>